<keyword evidence="5" id="KW-0677">Repeat</keyword>
<reference evidence="15" key="1">
    <citation type="journal article" date="2021" name="Nat. Commun.">
        <title>Genetic determinants of endophytism in the Arabidopsis root mycobiome.</title>
        <authorList>
            <person name="Mesny F."/>
            <person name="Miyauchi S."/>
            <person name="Thiergart T."/>
            <person name="Pickel B."/>
            <person name="Atanasova L."/>
            <person name="Karlsson M."/>
            <person name="Huettel B."/>
            <person name="Barry K.W."/>
            <person name="Haridas S."/>
            <person name="Chen C."/>
            <person name="Bauer D."/>
            <person name="Andreopoulos W."/>
            <person name="Pangilinan J."/>
            <person name="LaButti K."/>
            <person name="Riley R."/>
            <person name="Lipzen A."/>
            <person name="Clum A."/>
            <person name="Drula E."/>
            <person name="Henrissat B."/>
            <person name="Kohler A."/>
            <person name="Grigoriev I.V."/>
            <person name="Martin F.M."/>
            <person name="Hacquard S."/>
        </authorList>
    </citation>
    <scope>NUCLEOTIDE SEQUENCE</scope>
    <source>
        <strain evidence="15">MPI-CAGE-AT-0147</strain>
    </source>
</reference>
<evidence type="ECO:0000313" key="16">
    <source>
        <dbReference type="Proteomes" id="UP000738349"/>
    </source>
</evidence>
<evidence type="ECO:0000256" key="10">
    <source>
        <dbReference type="ARBA" id="ARBA00023316"/>
    </source>
</evidence>
<dbReference type="GO" id="GO:0005576">
    <property type="term" value="C:extracellular region"/>
    <property type="evidence" value="ECO:0007669"/>
    <property type="project" value="UniProtKB-SubCell"/>
</dbReference>
<dbReference type="Gene3D" id="2.160.20.10">
    <property type="entry name" value="Single-stranded right-handed beta-helix, Pectin lyase-like"/>
    <property type="match status" value="1"/>
</dbReference>
<comment type="subcellular location">
    <subcellularLocation>
        <location evidence="1">Secreted</location>
    </subcellularLocation>
</comment>
<dbReference type="GO" id="GO:0045490">
    <property type="term" value="P:pectin catabolic process"/>
    <property type="evidence" value="ECO:0007669"/>
    <property type="project" value="UniProtKB-ARBA"/>
</dbReference>
<keyword evidence="3" id="KW-0964">Secreted</keyword>
<evidence type="ECO:0000256" key="12">
    <source>
        <dbReference type="ARBA" id="ARBA00037278"/>
    </source>
</evidence>
<keyword evidence="7" id="KW-0325">Glycoprotein</keyword>
<evidence type="ECO:0000256" key="7">
    <source>
        <dbReference type="ARBA" id="ARBA00023180"/>
    </source>
</evidence>
<keyword evidence="11" id="KW-0624">Polysaccharide degradation</keyword>
<keyword evidence="8" id="KW-0119">Carbohydrate metabolism</keyword>
<dbReference type="AlphaFoldDB" id="A0A9P9EPE6"/>
<evidence type="ECO:0000256" key="1">
    <source>
        <dbReference type="ARBA" id="ARBA00004613"/>
    </source>
</evidence>
<dbReference type="SMART" id="SM00710">
    <property type="entry name" value="PbH1"/>
    <property type="match status" value="5"/>
</dbReference>
<evidence type="ECO:0000256" key="6">
    <source>
        <dbReference type="ARBA" id="ARBA00022801"/>
    </source>
</evidence>
<evidence type="ECO:0000256" key="8">
    <source>
        <dbReference type="ARBA" id="ARBA00023277"/>
    </source>
</evidence>
<dbReference type="PANTHER" id="PTHR31736">
    <property type="match status" value="1"/>
</dbReference>
<keyword evidence="9 14" id="KW-0326">Glycosidase</keyword>
<dbReference type="Proteomes" id="UP000738349">
    <property type="component" value="Unassembled WGS sequence"/>
</dbReference>
<evidence type="ECO:0000256" key="14">
    <source>
        <dbReference type="RuleBase" id="RU361169"/>
    </source>
</evidence>
<dbReference type="InterPro" id="IPR011050">
    <property type="entry name" value="Pectin_lyase_fold/virulence"/>
</dbReference>
<comment type="similarity">
    <text evidence="2 14">Belongs to the glycosyl hydrolase 28 family.</text>
</comment>
<dbReference type="EMBL" id="JAGMUV010000010">
    <property type="protein sequence ID" value="KAH7141816.1"/>
    <property type="molecule type" value="Genomic_DNA"/>
</dbReference>
<comment type="function">
    <text evidence="12">Pectinolytic enzyme involved in the degradation of xylogalacturonan (xga), a galacturonan backbone heavily substituted with xylose, and which is one important component of the hairy regions of pectin. Activity requires a galacturonic acid backbone substituted with xylose.</text>
</comment>
<keyword evidence="16" id="KW-1185">Reference proteome</keyword>
<dbReference type="SUPFAM" id="SSF51126">
    <property type="entry name" value="Pectin lyase-like"/>
    <property type="match status" value="1"/>
</dbReference>
<dbReference type="InterPro" id="IPR012334">
    <property type="entry name" value="Pectin_lyas_fold"/>
</dbReference>
<evidence type="ECO:0000256" key="13">
    <source>
        <dbReference type="PROSITE-ProRule" id="PRU10052"/>
    </source>
</evidence>
<protein>
    <submittedName>
        <fullName evidence="15">Glycoside hydrolase family 28 protein</fullName>
    </submittedName>
</protein>
<comment type="caution">
    <text evidence="15">The sequence shown here is derived from an EMBL/GenBank/DDBJ whole genome shotgun (WGS) entry which is preliminary data.</text>
</comment>
<gene>
    <name evidence="15" type="ORF">EDB81DRAFT_899120</name>
</gene>
<accession>A0A9P9EPE6</accession>
<keyword evidence="4" id="KW-0732">Signal</keyword>
<name>A0A9P9EPE6_9HYPO</name>
<organism evidence="15 16">
    <name type="scientific">Dactylonectria macrodidyma</name>
    <dbReference type="NCBI Taxonomy" id="307937"/>
    <lineage>
        <taxon>Eukaryota</taxon>
        <taxon>Fungi</taxon>
        <taxon>Dikarya</taxon>
        <taxon>Ascomycota</taxon>
        <taxon>Pezizomycotina</taxon>
        <taxon>Sordariomycetes</taxon>
        <taxon>Hypocreomycetidae</taxon>
        <taxon>Hypocreales</taxon>
        <taxon>Nectriaceae</taxon>
        <taxon>Dactylonectria</taxon>
    </lineage>
</organism>
<dbReference type="PANTHER" id="PTHR31736:SF9">
    <property type="entry name" value="ENDO-XYLOGALACTURONAN HYDROLASE A-RELATED"/>
    <property type="match status" value="1"/>
</dbReference>
<proteinExistence type="inferred from homology"/>
<evidence type="ECO:0000256" key="2">
    <source>
        <dbReference type="ARBA" id="ARBA00008834"/>
    </source>
</evidence>
<evidence type="ECO:0000256" key="11">
    <source>
        <dbReference type="ARBA" id="ARBA00023326"/>
    </source>
</evidence>
<dbReference type="PROSITE" id="PS00502">
    <property type="entry name" value="POLYGALACTURONASE"/>
    <property type="match status" value="1"/>
</dbReference>
<sequence length="406" mass="42353">MWRYTSSMVDKYSRCYETATTTQPDHRTPRVQARASTCTPLAGGSGSIDDVPAIQSAIASCASGTIVIPTGTTYYINSAFSFAGCSGCTFQIEGTLKVASDTDYWGGRQAIFLMSGINGAKIFSSTGSGVIDGNGQNAYDLFATDSTYKRPTLFYITNSKNVVIQNLRFKNAPNVFHSVTGGSTNIDYTDITLSAVSKSSNAPKNTDGWDIGTSTYVTITRAKVTNDDDCVAFKPGCNYATVTDITCVGSHGISVGSLGKTNTDTVQNVLISDATMINSTKAVGIKLYPDGPDHGTAVVSNVTFQNVVVQNCDYAFQVQSCYGETASYCTSYPSTAQLSGIIAKGFSGTTSSKYAPTIANINCPAAGSCGLAMASMSVTPPSGSATYLCANTPDTLGVTCKSGASG</sequence>
<keyword evidence="10" id="KW-0961">Cell wall biogenesis/degradation</keyword>
<evidence type="ECO:0000256" key="3">
    <source>
        <dbReference type="ARBA" id="ARBA00022525"/>
    </source>
</evidence>
<dbReference type="GO" id="GO:0004650">
    <property type="term" value="F:polygalacturonase activity"/>
    <property type="evidence" value="ECO:0007669"/>
    <property type="project" value="InterPro"/>
</dbReference>
<keyword evidence="6 14" id="KW-0378">Hydrolase</keyword>
<dbReference type="Pfam" id="PF00295">
    <property type="entry name" value="Glyco_hydro_28"/>
    <property type="match status" value="1"/>
</dbReference>
<dbReference type="OrthoDB" id="187139at2759"/>
<evidence type="ECO:0000313" key="15">
    <source>
        <dbReference type="EMBL" id="KAH7141816.1"/>
    </source>
</evidence>
<dbReference type="InterPro" id="IPR000743">
    <property type="entry name" value="Glyco_hydro_28"/>
</dbReference>
<feature type="active site" evidence="13">
    <location>
        <position position="251"/>
    </location>
</feature>
<dbReference type="InterPro" id="IPR006626">
    <property type="entry name" value="PbH1"/>
</dbReference>
<evidence type="ECO:0000256" key="4">
    <source>
        <dbReference type="ARBA" id="ARBA00022729"/>
    </source>
</evidence>
<evidence type="ECO:0000256" key="9">
    <source>
        <dbReference type="ARBA" id="ARBA00023295"/>
    </source>
</evidence>
<dbReference type="GO" id="GO:0071555">
    <property type="term" value="P:cell wall organization"/>
    <property type="evidence" value="ECO:0007669"/>
    <property type="project" value="UniProtKB-KW"/>
</dbReference>
<evidence type="ECO:0000256" key="5">
    <source>
        <dbReference type="ARBA" id="ARBA00022737"/>
    </source>
</evidence>